<dbReference type="Gene3D" id="3.40.1260.10">
    <property type="entry name" value="DsrEFH-like"/>
    <property type="match status" value="1"/>
</dbReference>
<dbReference type="RefSeq" id="WP_344738182.1">
    <property type="nucleotide sequence ID" value="NZ_BAABAY010000001.1"/>
</dbReference>
<sequence>MKNNITNSRRDFLGALALGAAASGLSVFGNPLHASTNVANFDKNTLGDPEKWFEKIKGTHRIVYDGSTPHDSFPIIWNWAFYLSNNQAGTPDEDMTAMTVLRHNAIAFALKDALWAKYKLGEFFKITDLTTGEPAVRNMVYEPGDGDFILPGIDGIKRLQERGAMFCVCNLALNVYSGFLAKGMNMEADAVYKEMVDGVLPGVQIVPSGVWALGRAQEHGCGYIFAGG</sequence>
<keyword evidence="2" id="KW-1185">Reference proteome</keyword>
<dbReference type="InterPro" id="IPR027396">
    <property type="entry name" value="DsrEFH-like"/>
</dbReference>
<proteinExistence type="predicted"/>
<name>A0ABW7N301_9FLAO</name>
<dbReference type="EMBL" id="JBAWKB010000003">
    <property type="protein sequence ID" value="MFH6772543.1"/>
    <property type="molecule type" value="Genomic_DNA"/>
</dbReference>
<evidence type="ECO:0000313" key="1">
    <source>
        <dbReference type="EMBL" id="MFH6772543.1"/>
    </source>
</evidence>
<dbReference type="InterPro" id="IPR019546">
    <property type="entry name" value="TAT_signal_bac_arc"/>
</dbReference>
<accession>A0ABW7N301</accession>
<protein>
    <submittedName>
        <fullName evidence="1">Twin-arginine translocation signal domain-containing protein</fullName>
    </submittedName>
</protein>
<gene>
    <name evidence="1" type="ORF">V8G58_11420</name>
</gene>
<reference evidence="1 2" key="1">
    <citation type="submission" date="2024-02" db="EMBL/GenBank/DDBJ databases">
        <title>A Gaetbulibacter species isolated from tidal flats and genomic insights of their niches.</title>
        <authorList>
            <person name="Ye Y."/>
        </authorList>
    </citation>
    <scope>NUCLEOTIDE SEQUENCE [LARGE SCALE GENOMIC DNA]</scope>
    <source>
        <strain evidence="1 2">KYW382</strain>
    </source>
</reference>
<dbReference type="PROSITE" id="PS51318">
    <property type="entry name" value="TAT"/>
    <property type="match status" value="1"/>
</dbReference>
<comment type="caution">
    <text evidence="1">The sequence shown here is derived from an EMBL/GenBank/DDBJ whole genome shotgun (WGS) entry which is preliminary data.</text>
</comment>
<dbReference type="NCBIfam" id="TIGR01409">
    <property type="entry name" value="TAT_signal_seq"/>
    <property type="match status" value="1"/>
</dbReference>
<dbReference type="InterPro" id="IPR006311">
    <property type="entry name" value="TAT_signal"/>
</dbReference>
<dbReference type="Proteomes" id="UP001610100">
    <property type="component" value="Unassembled WGS sequence"/>
</dbReference>
<organism evidence="1 2">
    <name type="scientific">Gaetbulibacter aestuarii</name>
    <dbReference type="NCBI Taxonomy" id="1502358"/>
    <lineage>
        <taxon>Bacteria</taxon>
        <taxon>Pseudomonadati</taxon>
        <taxon>Bacteroidota</taxon>
        <taxon>Flavobacteriia</taxon>
        <taxon>Flavobacteriales</taxon>
        <taxon>Flavobacteriaceae</taxon>
        <taxon>Gaetbulibacter</taxon>
    </lineage>
</organism>
<evidence type="ECO:0000313" key="2">
    <source>
        <dbReference type="Proteomes" id="UP001610100"/>
    </source>
</evidence>